<name>A0ABV7X9R3_9SPHN</name>
<protein>
    <submittedName>
        <fullName evidence="3">Ubiquinol-cytochrome C chaperone family protein</fullName>
    </submittedName>
</protein>
<comment type="similarity">
    <text evidence="1">Belongs to the UPF0174 family.</text>
</comment>
<gene>
    <name evidence="3" type="ORF">ACFOMD_05215</name>
</gene>
<comment type="caution">
    <text evidence="3">The sequence shown here is derived from an EMBL/GenBank/DDBJ whole genome shotgun (WGS) entry which is preliminary data.</text>
</comment>
<proteinExistence type="inferred from homology"/>
<dbReference type="RefSeq" id="WP_380857925.1">
    <property type="nucleotide sequence ID" value="NZ_JBHRXV010000004.1"/>
</dbReference>
<evidence type="ECO:0000313" key="3">
    <source>
        <dbReference type="EMBL" id="MFC3711958.1"/>
    </source>
</evidence>
<accession>A0ABV7X9R3</accession>
<dbReference type="EMBL" id="JBHRXV010000004">
    <property type="protein sequence ID" value="MFC3711958.1"/>
    <property type="molecule type" value="Genomic_DNA"/>
</dbReference>
<dbReference type="Pfam" id="PF03981">
    <property type="entry name" value="Ubiq_cyt_C_chap"/>
    <property type="match status" value="1"/>
</dbReference>
<sequence length="174" mass="18884">MAFNLFDRLFNRHPAPPPMDALYRSVVAVAREPRWYTAGTVPDTLDGRFDMVALVLSLVLIRLESAPGQEQNLVSLTERFVADMDGSLREIGVGDLVVGKHIGKMMGALEGRLGAYRAAFAGNEVLADALARNLYRGAPVDGDALAWAAAEVVDLNRVIDGVPLDRLLDGEIPR</sequence>
<feature type="domain" description="Ubiquinol-cytochrome c chaperone" evidence="2">
    <location>
        <begin position="40"/>
        <end position="171"/>
    </location>
</feature>
<dbReference type="Proteomes" id="UP001595615">
    <property type="component" value="Unassembled WGS sequence"/>
</dbReference>
<organism evidence="3 4">
    <name type="scientific">Sphingoaurantiacus capsulatus</name>
    <dbReference type="NCBI Taxonomy" id="1771310"/>
    <lineage>
        <taxon>Bacteria</taxon>
        <taxon>Pseudomonadati</taxon>
        <taxon>Pseudomonadota</taxon>
        <taxon>Alphaproteobacteria</taxon>
        <taxon>Sphingomonadales</taxon>
        <taxon>Sphingosinicellaceae</taxon>
        <taxon>Sphingoaurantiacus</taxon>
    </lineage>
</organism>
<reference evidence="4" key="1">
    <citation type="journal article" date="2019" name="Int. J. Syst. Evol. Microbiol.">
        <title>The Global Catalogue of Microorganisms (GCM) 10K type strain sequencing project: providing services to taxonomists for standard genome sequencing and annotation.</title>
        <authorList>
            <consortium name="The Broad Institute Genomics Platform"/>
            <consortium name="The Broad Institute Genome Sequencing Center for Infectious Disease"/>
            <person name="Wu L."/>
            <person name="Ma J."/>
        </authorList>
    </citation>
    <scope>NUCLEOTIDE SEQUENCE [LARGE SCALE GENOMIC DNA]</scope>
    <source>
        <strain evidence="4">KCTC 42644</strain>
    </source>
</reference>
<keyword evidence="4" id="KW-1185">Reference proteome</keyword>
<dbReference type="InterPro" id="IPR021150">
    <property type="entry name" value="Ubiq_cyt_c_chap"/>
</dbReference>
<evidence type="ECO:0000313" key="4">
    <source>
        <dbReference type="Proteomes" id="UP001595615"/>
    </source>
</evidence>
<evidence type="ECO:0000259" key="2">
    <source>
        <dbReference type="Pfam" id="PF03981"/>
    </source>
</evidence>
<evidence type="ECO:0000256" key="1">
    <source>
        <dbReference type="ARBA" id="ARBA00006436"/>
    </source>
</evidence>